<name>K1RG21_MAGGI</name>
<gene>
    <name evidence="2" type="ORF">CGI_10023921</name>
</gene>
<dbReference type="SUPFAM" id="SSF53067">
    <property type="entry name" value="Actin-like ATPase domain"/>
    <property type="match status" value="2"/>
</dbReference>
<feature type="compositionally biased region" description="Acidic residues" evidence="1">
    <location>
        <begin position="46"/>
        <end position="56"/>
    </location>
</feature>
<dbReference type="HOGENOM" id="CLU_009958_5_3_1"/>
<organism evidence="2">
    <name type="scientific">Magallana gigas</name>
    <name type="common">Pacific oyster</name>
    <name type="synonym">Crassostrea gigas</name>
    <dbReference type="NCBI Taxonomy" id="29159"/>
    <lineage>
        <taxon>Eukaryota</taxon>
        <taxon>Metazoa</taxon>
        <taxon>Spiralia</taxon>
        <taxon>Lophotrochozoa</taxon>
        <taxon>Mollusca</taxon>
        <taxon>Bivalvia</taxon>
        <taxon>Autobranchia</taxon>
        <taxon>Pteriomorphia</taxon>
        <taxon>Ostreida</taxon>
        <taxon>Ostreoidea</taxon>
        <taxon>Ostreidae</taxon>
        <taxon>Magallana</taxon>
    </lineage>
</organism>
<proteinExistence type="predicted"/>
<feature type="compositionally biased region" description="Low complexity" evidence="1">
    <location>
        <begin position="22"/>
        <end position="33"/>
    </location>
</feature>
<accession>K1RG21</accession>
<feature type="region of interest" description="Disordered" evidence="1">
    <location>
        <begin position="1"/>
        <end position="71"/>
    </location>
</feature>
<dbReference type="PANTHER" id="PTHR14187">
    <property type="entry name" value="ALPHA KINASE/ELONGATION FACTOR 2 KINASE"/>
    <property type="match status" value="1"/>
</dbReference>
<feature type="compositionally biased region" description="Basic and acidic residues" evidence="1">
    <location>
        <begin position="57"/>
        <end position="71"/>
    </location>
</feature>
<dbReference type="Gene3D" id="3.30.420.40">
    <property type="match status" value="1"/>
</dbReference>
<dbReference type="EMBL" id="JH818634">
    <property type="protein sequence ID" value="EKC42699.1"/>
    <property type="molecule type" value="Genomic_DNA"/>
</dbReference>
<dbReference type="InParanoid" id="K1RG21"/>
<feature type="compositionally biased region" description="Polar residues" evidence="1">
    <location>
        <begin position="1"/>
        <end position="14"/>
    </location>
</feature>
<reference evidence="2" key="1">
    <citation type="journal article" date="2012" name="Nature">
        <title>The oyster genome reveals stress adaptation and complexity of shell formation.</title>
        <authorList>
            <person name="Zhang G."/>
            <person name="Fang X."/>
            <person name="Guo X."/>
            <person name="Li L."/>
            <person name="Luo R."/>
            <person name="Xu F."/>
            <person name="Yang P."/>
            <person name="Zhang L."/>
            <person name="Wang X."/>
            <person name="Qi H."/>
            <person name="Xiong Z."/>
            <person name="Que H."/>
            <person name="Xie Y."/>
            <person name="Holland P.W."/>
            <person name="Paps J."/>
            <person name="Zhu Y."/>
            <person name="Wu F."/>
            <person name="Chen Y."/>
            <person name="Wang J."/>
            <person name="Peng C."/>
            <person name="Meng J."/>
            <person name="Yang L."/>
            <person name="Liu J."/>
            <person name="Wen B."/>
            <person name="Zhang N."/>
            <person name="Huang Z."/>
            <person name="Zhu Q."/>
            <person name="Feng Y."/>
            <person name="Mount A."/>
            <person name="Hedgecock D."/>
            <person name="Xu Z."/>
            <person name="Liu Y."/>
            <person name="Domazet-Loso T."/>
            <person name="Du Y."/>
            <person name="Sun X."/>
            <person name="Zhang S."/>
            <person name="Liu B."/>
            <person name="Cheng P."/>
            <person name="Jiang X."/>
            <person name="Li J."/>
            <person name="Fan D."/>
            <person name="Wang W."/>
            <person name="Fu W."/>
            <person name="Wang T."/>
            <person name="Wang B."/>
            <person name="Zhang J."/>
            <person name="Peng Z."/>
            <person name="Li Y."/>
            <person name="Li N."/>
            <person name="Wang J."/>
            <person name="Chen M."/>
            <person name="He Y."/>
            <person name="Tan F."/>
            <person name="Song X."/>
            <person name="Zheng Q."/>
            <person name="Huang R."/>
            <person name="Yang H."/>
            <person name="Du X."/>
            <person name="Chen L."/>
            <person name="Yang M."/>
            <person name="Gaffney P.M."/>
            <person name="Wang S."/>
            <person name="Luo L."/>
            <person name="She Z."/>
            <person name="Ming Y."/>
            <person name="Huang W."/>
            <person name="Zhang S."/>
            <person name="Huang B."/>
            <person name="Zhang Y."/>
            <person name="Qu T."/>
            <person name="Ni P."/>
            <person name="Miao G."/>
            <person name="Wang J."/>
            <person name="Wang Q."/>
            <person name="Steinberg C.E."/>
            <person name="Wang H."/>
            <person name="Li N."/>
            <person name="Qian L."/>
            <person name="Zhang G."/>
            <person name="Li Y."/>
            <person name="Yang H."/>
            <person name="Liu X."/>
            <person name="Wang J."/>
            <person name="Yin Y."/>
            <person name="Wang J."/>
        </authorList>
    </citation>
    <scope>NUCLEOTIDE SEQUENCE [LARGE SCALE GENOMIC DNA]</scope>
    <source>
        <strain evidence="2">05x7-T-G4-1.051#20</strain>
    </source>
</reference>
<evidence type="ECO:0000313" key="2">
    <source>
        <dbReference type="EMBL" id="EKC42699.1"/>
    </source>
</evidence>
<dbReference type="InterPro" id="IPR043129">
    <property type="entry name" value="ATPase_NBD"/>
</dbReference>
<evidence type="ECO:0000256" key="1">
    <source>
        <dbReference type="SAM" id="MobiDB-lite"/>
    </source>
</evidence>
<protein>
    <submittedName>
        <fullName evidence="2">Heat shock 70 kDa protein 12A</fullName>
    </submittedName>
</protein>
<sequence>MRTNTSKPFNTFLDNHSDEDSSSSSSSSSSEHNSTCRSEGHSISEIDVENLDESEDTEKTTKDQSCGKKQNEKAEVIEVLESSFQSCSETTPRSIDTDSHSLETASQRLDIANPLPDVIDLDQSPSTNADVNEALKTLDNIILEVSADTPTMESETKQHQGHLVVVAIDFGTTYSGYAFSFTRDPSHVYMMRKWEGGDPGVVSEKTPTSILLTPDGQFHSFGYSARNNYHDLDPDQARSWMYFDKFKMILHTTPELSKDTLIKATNGKLYPALTVFGLALKYFKDHALQELSDQSGMKIVNEDVRWVISVPAIWKASAKQFMRQAAYEAGLISHESPDQLLISLEPEAASIFCRKLKMYQLVPELNEGKPIRSPKFASEEAMDMNPACETLKEESRYMVVDCGGGTVDITVHQVDKGEKLIELYRASGGPYGSVGIDIEFEHVLDKIFGKELMEHYRQKCPMGWVDLMVAFESKKRSANPDKSSPLNVSLPFSFIDYYKRHKFGSLEHAIKKFGDKEIQWSRLGMLRLSPEAMRRLFIPTMEKIKQAIGDVLNNRGTRDLQYLFLVGGFSESPILQQEIRREFGSLLKVIIPQGVGLSILKGSVQFGLDPTIVHVRKSRMTYGVGVLNKFKEDQHPAEKRMVAGDTEWCMDVFDKYVLTNQPVALGDVILRSYKPANQNQKKIQLSIYFTENPNTNFVTDAGVQKCGVLTLDLEESSQTKLSRREIQTRMIFGETEIRLSALDVCTGRRVHATIDFLSN</sequence>
<dbReference type="AlphaFoldDB" id="K1RG21"/>
<dbReference type="PANTHER" id="PTHR14187:SF46">
    <property type="entry name" value="HEAT SHOCK 70 KDA PROTEIN 12A"/>
    <property type="match status" value="1"/>
</dbReference>
<keyword evidence="2" id="KW-0346">Stress response</keyword>